<comment type="caution">
    <text evidence="11">The sequence shown here is derived from an EMBL/GenBank/DDBJ whole genome shotgun (WGS) entry which is preliminary data.</text>
</comment>
<feature type="transmembrane region" description="Helical" evidence="9">
    <location>
        <begin position="140"/>
        <end position="168"/>
    </location>
</feature>
<dbReference type="InterPro" id="IPR025966">
    <property type="entry name" value="OppC_N"/>
</dbReference>
<evidence type="ECO:0000256" key="8">
    <source>
        <dbReference type="ARBA" id="ARBA00023136"/>
    </source>
</evidence>
<feature type="domain" description="ABC transmembrane type-1" evidence="10">
    <location>
        <begin position="91"/>
        <end position="280"/>
    </location>
</feature>
<evidence type="ECO:0000256" key="4">
    <source>
        <dbReference type="ARBA" id="ARBA00022692"/>
    </source>
</evidence>
<dbReference type="Gene3D" id="1.10.3720.10">
    <property type="entry name" value="MetI-like"/>
    <property type="match status" value="1"/>
</dbReference>
<keyword evidence="4 9" id="KW-0812">Transmembrane</keyword>
<keyword evidence="8 9" id="KW-0472">Membrane</keyword>
<evidence type="ECO:0000256" key="7">
    <source>
        <dbReference type="ARBA" id="ARBA00022989"/>
    </source>
</evidence>
<gene>
    <name evidence="11" type="ORF">J0X12_03305</name>
</gene>
<feature type="transmembrane region" description="Helical" evidence="9">
    <location>
        <begin position="95"/>
        <end position="119"/>
    </location>
</feature>
<dbReference type="PROSITE" id="PS50928">
    <property type="entry name" value="ABC_TM1"/>
    <property type="match status" value="1"/>
</dbReference>
<dbReference type="InterPro" id="IPR050366">
    <property type="entry name" value="BP-dependent_transpt_permease"/>
</dbReference>
<keyword evidence="7 9" id="KW-1133">Transmembrane helix</keyword>
<dbReference type="EMBL" id="JAFLNC010000001">
    <property type="protein sequence ID" value="MBO0332625.1"/>
    <property type="molecule type" value="Genomic_DNA"/>
</dbReference>
<keyword evidence="3" id="KW-1003">Cell membrane</keyword>
<keyword evidence="5" id="KW-0571">Peptide transport</keyword>
<keyword evidence="2 9" id="KW-0813">Transport</keyword>
<dbReference type="Pfam" id="PF00528">
    <property type="entry name" value="BPD_transp_1"/>
    <property type="match status" value="1"/>
</dbReference>
<dbReference type="SUPFAM" id="SSF161098">
    <property type="entry name" value="MetI-like"/>
    <property type="match status" value="1"/>
</dbReference>
<feature type="transmembrane region" description="Helical" evidence="9">
    <location>
        <begin position="29"/>
        <end position="52"/>
    </location>
</feature>
<dbReference type="InterPro" id="IPR000515">
    <property type="entry name" value="MetI-like"/>
</dbReference>
<evidence type="ECO:0000256" key="1">
    <source>
        <dbReference type="ARBA" id="ARBA00004651"/>
    </source>
</evidence>
<dbReference type="CDD" id="cd06261">
    <property type="entry name" value="TM_PBP2"/>
    <property type="match status" value="1"/>
</dbReference>
<evidence type="ECO:0000256" key="3">
    <source>
        <dbReference type="ARBA" id="ARBA00022475"/>
    </source>
</evidence>
<name>A0ABS3F281_9PROT</name>
<evidence type="ECO:0000256" key="2">
    <source>
        <dbReference type="ARBA" id="ARBA00022448"/>
    </source>
</evidence>
<evidence type="ECO:0000313" key="11">
    <source>
        <dbReference type="EMBL" id="MBO0332625.1"/>
    </source>
</evidence>
<keyword evidence="12" id="KW-1185">Reference proteome</keyword>
<dbReference type="Proteomes" id="UP000664761">
    <property type="component" value="Unassembled WGS sequence"/>
</dbReference>
<evidence type="ECO:0000259" key="10">
    <source>
        <dbReference type="PROSITE" id="PS50928"/>
    </source>
</evidence>
<dbReference type="PANTHER" id="PTHR43386:SF1">
    <property type="entry name" value="D,D-DIPEPTIDE TRANSPORT SYSTEM PERMEASE PROTEIN DDPC-RELATED"/>
    <property type="match status" value="1"/>
</dbReference>
<dbReference type="PANTHER" id="PTHR43386">
    <property type="entry name" value="OLIGOPEPTIDE TRANSPORT SYSTEM PERMEASE PROTEIN APPC"/>
    <property type="match status" value="1"/>
</dbReference>
<evidence type="ECO:0000256" key="9">
    <source>
        <dbReference type="RuleBase" id="RU363032"/>
    </source>
</evidence>
<feature type="transmembrane region" description="Helical" evidence="9">
    <location>
        <begin position="258"/>
        <end position="280"/>
    </location>
</feature>
<protein>
    <submittedName>
        <fullName evidence="11">ABC transporter permease</fullName>
    </submittedName>
</protein>
<evidence type="ECO:0000313" key="12">
    <source>
        <dbReference type="Proteomes" id="UP000664761"/>
    </source>
</evidence>
<proteinExistence type="inferred from homology"/>
<comment type="subcellular location">
    <subcellularLocation>
        <location evidence="1 9">Cell membrane</location>
        <topology evidence="1 9">Multi-pass membrane protein</topology>
    </subcellularLocation>
</comment>
<evidence type="ECO:0000256" key="6">
    <source>
        <dbReference type="ARBA" id="ARBA00022927"/>
    </source>
</evidence>
<evidence type="ECO:0000256" key="5">
    <source>
        <dbReference type="ARBA" id="ARBA00022856"/>
    </source>
</evidence>
<organism evidence="11 12">
    <name type="scientific">Sneathiella sedimenti</name>
    <dbReference type="NCBI Taxonomy" id="2816034"/>
    <lineage>
        <taxon>Bacteria</taxon>
        <taxon>Pseudomonadati</taxon>
        <taxon>Pseudomonadota</taxon>
        <taxon>Alphaproteobacteria</taxon>
        <taxon>Sneathiellales</taxon>
        <taxon>Sneathiellaceae</taxon>
        <taxon>Sneathiella</taxon>
    </lineage>
</organism>
<comment type="similarity">
    <text evidence="9">Belongs to the binding-protein-dependent transport system permease family.</text>
</comment>
<sequence length="295" mass="31949">MSSLDGFQANPALQPSWTRRISHFASTNTLLFVGGGIFLLIILAALFAPWIVPFEPNKIDFSHKLLAPSLEHLMGTDALGRDIFSRVVYGAQTSLIIGITVLAISMAIGVPIGLAAGYFGGKVDMLLMRISDIFLAFPPLLLPIAITAALGAGLFNAMLALAISWFPWYARIVRGSVMAIRKELYIDAARAMGVGSLRIMFRHALPNSWTPAIVQGSMDFGYTILAAASLSFIGIGAKPPTIEWGLMVALSRSKFLDYWWTAAFPGLAIFVTVLAVNLLGDGIRDMLDPKYRSGR</sequence>
<keyword evidence="6" id="KW-0653">Protein transport</keyword>
<dbReference type="RefSeq" id="WP_207042216.1">
    <property type="nucleotide sequence ID" value="NZ_JAFLNC010000001.1"/>
</dbReference>
<dbReference type="Pfam" id="PF12911">
    <property type="entry name" value="OppC_N"/>
    <property type="match status" value="1"/>
</dbReference>
<dbReference type="InterPro" id="IPR035906">
    <property type="entry name" value="MetI-like_sf"/>
</dbReference>
<reference evidence="11 12" key="1">
    <citation type="submission" date="2021-03" db="EMBL/GenBank/DDBJ databases">
        <title>Sneathiella sp. CAU 1612 isolated from Kang Won-do.</title>
        <authorList>
            <person name="Kim W."/>
        </authorList>
    </citation>
    <scope>NUCLEOTIDE SEQUENCE [LARGE SCALE GENOMIC DNA]</scope>
    <source>
        <strain evidence="11 12">CAU 1612</strain>
    </source>
</reference>
<accession>A0ABS3F281</accession>